<evidence type="ECO:0000259" key="5">
    <source>
        <dbReference type="SMART" id="SM01158"/>
    </source>
</evidence>
<evidence type="ECO:0000313" key="6">
    <source>
        <dbReference type="EMBL" id="KIY69176.1"/>
    </source>
</evidence>
<feature type="domain" description="Armadillo-like helical" evidence="5">
    <location>
        <begin position="407"/>
        <end position="604"/>
    </location>
</feature>
<evidence type="ECO:0000256" key="1">
    <source>
        <dbReference type="ARBA" id="ARBA00004370"/>
    </source>
</evidence>
<accession>A0A0D7BHR8</accession>
<dbReference type="AlphaFoldDB" id="A0A0D7BHR8"/>
<gene>
    <name evidence="6" type="ORF">CYLTODRAFT_237652</name>
</gene>
<name>A0A0D7BHR8_9AGAR</name>
<evidence type="ECO:0000256" key="4">
    <source>
        <dbReference type="ARBA" id="ARBA00023136"/>
    </source>
</evidence>
<dbReference type="OrthoDB" id="2012278at2759"/>
<keyword evidence="7" id="KW-1185">Reference proteome</keyword>
<organism evidence="6 7">
    <name type="scientific">Cylindrobasidium torrendii FP15055 ss-10</name>
    <dbReference type="NCBI Taxonomy" id="1314674"/>
    <lineage>
        <taxon>Eukaryota</taxon>
        <taxon>Fungi</taxon>
        <taxon>Dikarya</taxon>
        <taxon>Basidiomycota</taxon>
        <taxon>Agaricomycotina</taxon>
        <taxon>Agaricomycetes</taxon>
        <taxon>Agaricomycetidae</taxon>
        <taxon>Agaricales</taxon>
        <taxon>Marasmiineae</taxon>
        <taxon>Physalacriaceae</taxon>
        <taxon>Cylindrobasidium</taxon>
    </lineage>
</organism>
<keyword evidence="3" id="KW-1133">Transmembrane helix</keyword>
<dbReference type="SMART" id="SM01158">
    <property type="entry name" value="DUF1741"/>
    <property type="match status" value="1"/>
</dbReference>
<dbReference type="EMBL" id="KN880489">
    <property type="protein sequence ID" value="KIY69176.1"/>
    <property type="molecule type" value="Genomic_DNA"/>
</dbReference>
<reference evidence="6 7" key="1">
    <citation type="journal article" date="2015" name="Fungal Genet. Biol.">
        <title>Evolution of novel wood decay mechanisms in Agaricales revealed by the genome sequences of Fistulina hepatica and Cylindrobasidium torrendii.</title>
        <authorList>
            <person name="Floudas D."/>
            <person name="Held B.W."/>
            <person name="Riley R."/>
            <person name="Nagy L.G."/>
            <person name="Koehler G."/>
            <person name="Ransdell A.S."/>
            <person name="Younus H."/>
            <person name="Chow J."/>
            <person name="Chiniquy J."/>
            <person name="Lipzen A."/>
            <person name="Tritt A."/>
            <person name="Sun H."/>
            <person name="Haridas S."/>
            <person name="LaButti K."/>
            <person name="Ohm R.A."/>
            <person name="Kues U."/>
            <person name="Blanchette R.A."/>
            <person name="Grigoriev I.V."/>
            <person name="Minto R.E."/>
            <person name="Hibbett D.S."/>
        </authorList>
    </citation>
    <scope>NUCLEOTIDE SEQUENCE [LARGE SCALE GENOMIC DNA]</scope>
    <source>
        <strain evidence="6 7">FP15055 ss-10</strain>
    </source>
</reference>
<comment type="subcellular location">
    <subcellularLocation>
        <location evidence="1">Membrane</location>
    </subcellularLocation>
</comment>
<dbReference type="InterPro" id="IPR013636">
    <property type="entry name" value="ARMH3_C"/>
</dbReference>
<keyword evidence="2" id="KW-0812">Transmembrane</keyword>
<dbReference type="GO" id="GO:0016020">
    <property type="term" value="C:membrane"/>
    <property type="evidence" value="ECO:0007669"/>
    <property type="project" value="UniProtKB-SubCell"/>
</dbReference>
<dbReference type="GO" id="GO:0005829">
    <property type="term" value="C:cytosol"/>
    <property type="evidence" value="ECO:0007669"/>
    <property type="project" value="TreeGrafter"/>
</dbReference>
<proteinExistence type="predicted"/>
<sequence length="635" mass="70978">MAGHGQRFSTGGTQTRFASTISRLLNGATPKELAPNQSETDFYKALFSLDADKVFLQTTFKGIQKEILVGKLKKPLNGLFANGLALARDTTLPELTVSHLLDTLCLLFKYVLEKNLSGWEVMEVFAGGVSHSDAFFMGFVDLFADSLNDDSRPSAVRHQTLQLGLVFMCGISQLSPGAYFLRRDVFHALATFIKSHDTQQFTFEALLFLAILCDFHKVDAARSNLYLVHVKDSDDQELMKNICWAANFALQTSVKTYQDISDDEPTQSFGSSFGQFLSSMRPDKALSSVPAKQPKEMFKNQPIEATVILLPIYEFIYSNSLFVSETLKSLSDPDTQSHLLLTILSLSSYVLTHASSTSQPRSLAYANLALHTLLTFAENDAVLTVFCRPCKQYIRLCRQREPDLPTPVRTGRAPICALLDCCILWLRHNLHLKLEVQMYTTCIYVLHRTIYYLIKVHERLVYHWRELWAGLLGLLHFLATKLNTLVGTGGIESLVVETINLLNLCLSKADVFLPAPKDVHEFAYELVRSSSDIQSQAPILKQLEMPRASNKRNSLKNQPADVLMKLVSFTQFYQMKITEAKAKTAGSALRVIAAEIEANGLHGIGESMEPEPLANRESMLGFSRYACMDGLALMP</sequence>
<evidence type="ECO:0000256" key="3">
    <source>
        <dbReference type="ARBA" id="ARBA00022989"/>
    </source>
</evidence>
<dbReference type="PANTHER" id="PTHR13608">
    <property type="entry name" value="ARMADILLO-LIKE HELICAL DOMAIN-CONTAINING PROTEIN 3"/>
    <property type="match status" value="1"/>
</dbReference>
<evidence type="ECO:0000313" key="7">
    <source>
        <dbReference type="Proteomes" id="UP000054007"/>
    </source>
</evidence>
<keyword evidence="4" id="KW-0472">Membrane</keyword>
<dbReference type="InterPro" id="IPR039868">
    <property type="entry name" value="ARMD3-like"/>
</dbReference>
<dbReference type="Proteomes" id="UP000054007">
    <property type="component" value="Unassembled WGS sequence"/>
</dbReference>
<evidence type="ECO:0000256" key="2">
    <source>
        <dbReference type="ARBA" id="ARBA00022692"/>
    </source>
</evidence>
<protein>
    <recommendedName>
        <fullName evidence="5">Armadillo-like helical domain-containing protein</fullName>
    </recommendedName>
</protein>
<dbReference type="Pfam" id="PF08427">
    <property type="entry name" value="ARMH3_C"/>
    <property type="match status" value="1"/>
</dbReference>
<dbReference type="PANTHER" id="PTHR13608:SF3">
    <property type="entry name" value="ARMADILLO-LIKE HELICAL DOMAIN-CONTAINING PROTEIN 3"/>
    <property type="match status" value="1"/>
</dbReference>
<dbReference type="STRING" id="1314674.A0A0D7BHR8"/>